<dbReference type="Pfam" id="PF00171">
    <property type="entry name" value="Aldedh"/>
    <property type="match status" value="1"/>
</dbReference>
<dbReference type="PANTHER" id="PTHR42991">
    <property type="entry name" value="ALDEHYDE DEHYDROGENASE"/>
    <property type="match status" value="1"/>
</dbReference>
<dbReference type="InterPro" id="IPR016162">
    <property type="entry name" value="Ald_DH_N"/>
</dbReference>
<dbReference type="Proteomes" id="UP000198638">
    <property type="component" value="Unassembled WGS sequence"/>
</dbReference>
<dbReference type="RefSeq" id="WP_090532100.1">
    <property type="nucleotide sequence ID" value="NZ_FNRQ01000002.1"/>
</dbReference>
<reference evidence="5" key="1">
    <citation type="submission" date="2016-10" db="EMBL/GenBank/DDBJ databases">
        <authorList>
            <person name="Varghese N."/>
            <person name="Submissions S."/>
        </authorList>
    </citation>
    <scope>NUCLEOTIDE SEQUENCE [LARGE SCALE GENOMIC DNA]</scope>
    <source>
        <strain evidence="5">LMG 24000</strain>
    </source>
</reference>
<dbReference type="GO" id="GO:0008911">
    <property type="term" value="F:lactaldehyde dehydrogenase (NAD+) activity"/>
    <property type="evidence" value="ECO:0007669"/>
    <property type="project" value="TreeGrafter"/>
</dbReference>
<gene>
    <name evidence="4" type="ORF">SAMN05192564_102466</name>
</gene>
<keyword evidence="5" id="KW-1185">Reference proteome</keyword>
<dbReference type="PANTHER" id="PTHR42991:SF1">
    <property type="entry name" value="ALDEHYDE DEHYDROGENASE"/>
    <property type="match status" value="1"/>
</dbReference>
<dbReference type="SUPFAM" id="SSF53720">
    <property type="entry name" value="ALDH-like"/>
    <property type="match status" value="1"/>
</dbReference>
<evidence type="ECO:0000259" key="3">
    <source>
        <dbReference type="Pfam" id="PF00171"/>
    </source>
</evidence>
<name>A0A1H4CT36_9BURK</name>
<keyword evidence="2" id="KW-0560">Oxidoreductase</keyword>
<feature type="domain" description="Aldehyde dehydrogenase" evidence="3">
    <location>
        <begin position="22"/>
        <end position="472"/>
    </location>
</feature>
<dbReference type="InterPro" id="IPR016161">
    <property type="entry name" value="Ald_DH/histidinol_DH"/>
</dbReference>
<accession>A0A1H4CT36</accession>
<protein>
    <submittedName>
        <fullName evidence="4">Succinate-semialdehyde dehydrogenase / glutarate-semialdehyde dehydrogenase</fullName>
    </submittedName>
</protein>
<dbReference type="EMBL" id="FNRQ01000002">
    <property type="protein sequence ID" value="SEA63491.1"/>
    <property type="molecule type" value="Genomic_DNA"/>
</dbReference>
<dbReference type="InterPro" id="IPR051020">
    <property type="entry name" value="ALDH-related_metabolic_enz"/>
</dbReference>
<dbReference type="InterPro" id="IPR015590">
    <property type="entry name" value="Aldehyde_DH_dom"/>
</dbReference>
<evidence type="ECO:0000256" key="1">
    <source>
        <dbReference type="ARBA" id="ARBA00009986"/>
    </source>
</evidence>
<organism evidence="4 5">
    <name type="scientific">Paraburkholderia sartisoli</name>
    <dbReference type="NCBI Taxonomy" id="83784"/>
    <lineage>
        <taxon>Bacteria</taxon>
        <taxon>Pseudomonadati</taxon>
        <taxon>Pseudomonadota</taxon>
        <taxon>Betaproteobacteria</taxon>
        <taxon>Burkholderiales</taxon>
        <taxon>Burkholderiaceae</taxon>
        <taxon>Paraburkholderia</taxon>
    </lineage>
</organism>
<evidence type="ECO:0000313" key="5">
    <source>
        <dbReference type="Proteomes" id="UP000198638"/>
    </source>
</evidence>
<proteinExistence type="inferred from homology"/>
<dbReference type="STRING" id="83784.SAMN05192564_102466"/>
<comment type="similarity">
    <text evidence="1">Belongs to the aldehyde dehydrogenase family.</text>
</comment>
<evidence type="ECO:0000256" key="2">
    <source>
        <dbReference type="ARBA" id="ARBA00023002"/>
    </source>
</evidence>
<dbReference type="AlphaFoldDB" id="A0A1H4CT36"/>
<evidence type="ECO:0000313" key="4">
    <source>
        <dbReference type="EMBL" id="SEA63491.1"/>
    </source>
</evidence>
<dbReference type="InterPro" id="IPR016163">
    <property type="entry name" value="Ald_DH_C"/>
</dbReference>
<dbReference type="OrthoDB" id="6187633at2"/>
<dbReference type="Gene3D" id="3.40.605.10">
    <property type="entry name" value="Aldehyde Dehydrogenase, Chain A, domain 1"/>
    <property type="match status" value="1"/>
</dbReference>
<sequence>MTDSFTALPEVRLLIDGQWADGGDRMAVHDKYRLTPCANLHVASHEQVRMAVTAAHRAFSASTLTPYERGAVLERAAALLERDSAHLVAALQTEGGFTLTDAQGEVKRCQQTFRLSAEEARRLAGEMVPLDGAPQQGGRLGFTIRVPLGVVCAITPFNAPLNTVAHKVAPALAAGNAVVLKPSTHTPTLANLMASSLLEAGLPPGLITVVHGGAEVAGWLIDEPAVRFFAFTGSTEVGRSIQQRAGLRRTQMELGSIAFTIVGDDANLDQALPKIVAAGYRKAGQVCTSIQTLLVQRSRMAEVKARLTELVGELRFGDPRDPSTLVGPVISLASAERIERWIDDAVARGADRLVGGARKGAVVPPTLLTGVDQGSPVSCQEVFGPVMSIVPFDTFDEAIDRVNATPYGLATGFFTNRIDVALKAARRLHVGGVHINETSSSRVDLMPYGGSKDSGFGREGPHYAVREMSEERLITLSA</sequence>
<dbReference type="Gene3D" id="3.40.309.10">
    <property type="entry name" value="Aldehyde Dehydrogenase, Chain A, domain 2"/>
    <property type="match status" value="1"/>
</dbReference>